<reference evidence="4" key="1">
    <citation type="submission" date="2015-07" db="EMBL/GenBank/DDBJ databases">
        <title>Nocardia seriolae U-1 whole genome shotgun sequence.</title>
        <authorList>
            <person name="Imajoh M."/>
            <person name="Fukumoto Y."/>
            <person name="Sukeda M."/>
            <person name="Yamane J."/>
            <person name="Yamasaki K."/>
            <person name="Shimizu M."/>
            <person name="Ohnishi K."/>
            <person name="Oshima S."/>
        </authorList>
    </citation>
    <scope>NUCLEOTIDE SEQUENCE [LARGE SCALE GENOMIC DNA]</scope>
    <source>
        <strain evidence="4">U-1</strain>
    </source>
</reference>
<protein>
    <submittedName>
        <fullName evidence="3">CoA-transferase</fullName>
    </submittedName>
</protein>
<dbReference type="InterPro" id="IPR023606">
    <property type="entry name" value="CoA-Trfase_III_dom_1_sf"/>
</dbReference>
<evidence type="ECO:0000313" key="3">
    <source>
        <dbReference type="EMBL" id="GAP32782.1"/>
    </source>
</evidence>
<dbReference type="InterPro" id="IPR003673">
    <property type="entry name" value="CoA-Trfase_fam_III"/>
</dbReference>
<proteinExistence type="predicted"/>
<keyword evidence="4" id="KW-1185">Reference proteome</keyword>
<dbReference type="InterPro" id="IPR044855">
    <property type="entry name" value="CoA-Trfase_III_dom3_sf"/>
</dbReference>
<name>A0ABC9Z5D3_9NOCA</name>
<evidence type="ECO:0000313" key="4">
    <source>
        <dbReference type="Proteomes" id="UP000037179"/>
    </source>
</evidence>
<comment type="caution">
    <text evidence="3">The sequence shown here is derived from an EMBL/GenBank/DDBJ whole genome shotgun (WGS) entry which is preliminary data.</text>
</comment>
<accession>A0ABC9Z5D3</accession>
<organism evidence="3 4">
    <name type="scientific">Nocardia seriolae</name>
    <dbReference type="NCBI Taxonomy" id="37332"/>
    <lineage>
        <taxon>Bacteria</taxon>
        <taxon>Bacillati</taxon>
        <taxon>Actinomycetota</taxon>
        <taxon>Actinomycetes</taxon>
        <taxon>Mycobacteriales</taxon>
        <taxon>Nocardiaceae</taxon>
        <taxon>Nocardia</taxon>
    </lineage>
</organism>
<reference evidence="3 4" key="2">
    <citation type="journal article" date="2016" name="Genome Announc.">
        <title>Draft Genome Sequence of Erythromycin- and Oxytetracycline-Sensitive Nocardia seriolae Strain U-1 (NBRC 110359).</title>
        <authorList>
            <person name="Imajoh M."/>
            <person name="Sukeda M."/>
            <person name="Shimizu M."/>
            <person name="Yamane J."/>
            <person name="Ohnishi K."/>
            <person name="Oshima S."/>
        </authorList>
    </citation>
    <scope>NUCLEOTIDE SEQUENCE [LARGE SCALE GENOMIC DNA]</scope>
    <source>
        <strain evidence="3 4">U-1</strain>
    </source>
</reference>
<feature type="compositionally biased region" description="Basic and acidic residues" evidence="2">
    <location>
        <begin position="61"/>
        <end position="79"/>
    </location>
</feature>
<dbReference type="AlphaFoldDB" id="A0ABC9Z5D3"/>
<dbReference type="EMBL" id="BBYQ01000180">
    <property type="protein sequence ID" value="GAP32782.1"/>
    <property type="molecule type" value="Genomic_DNA"/>
</dbReference>
<dbReference type="SUPFAM" id="SSF89796">
    <property type="entry name" value="CoA-transferase family III (CaiB/BaiF)"/>
    <property type="match status" value="1"/>
</dbReference>
<gene>
    <name evidence="3" type="ORF">NSK11_contig00180-0002</name>
</gene>
<dbReference type="Gene3D" id="3.30.1540.10">
    <property type="entry name" value="formyl-coa transferase, domain 3"/>
    <property type="match status" value="1"/>
</dbReference>
<sequence>MTDGPAGATDTSLVRRTGFVVFTHFVALEPSNRRHCVLHHNGSRPVSFWTERSGGAKRRSGGREERDLQGREPARSEAEGKLDTAIRPLDGVRVLELGNYVAAPTAGRMLGDFGAEVIKVERPKSGDELRNWRLYGGDTSMLYRTVNRNKKSITLDLRSEAGRKIVLELIEQCDVLLENFRPGMLEKWGLGPEVLNAVNPNLVITRISAYGQTGPLSQRPGFAAVAEAVGGLRELVGDPDRPPVRVGVSIGDSIAGIYAAFGTVMALFQRERVARVPLEQRIIDVALNESILSVMESLVPDYLAYGINRERVGGRMEGIAPSNAYPTSDGYSIIIGGNGDAIFQRYMAVIERPDLAADSELQDNAGRWRNRERLDASIAEWTRLRTREQALKVLEEAAIPCGPIYTAADIVDDEQYKARNMIQPFRVDVGEPEPKEVGFPGIVPVIGGQSLPIRNVGPDLGEHTREVLTGLLGMTDAEIDALEANS</sequence>
<evidence type="ECO:0000256" key="2">
    <source>
        <dbReference type="SAM" id="MobiDB-lite"/>
    </source>
</evidence>
<dbReference type="Proteomes" id="UP000037179">
    <property type="component" value="Unassembled WGS sequence"/>
</dbReference>
<keyword evidence="1" id="KW-0808">Transferase</keyword>
<dbReference type="InterPro" id="IPR050483">
    <property type="entry name" value="CoA-transferase_III_domain"/>
</dbReference>
<feature type="region of interest" description="Disordered" evidence="2">
    <location>
        <begin position="47"/>
        <end position="79"/>
    </location>
</feature>
<dbReference type="Pfam" id="PF02515">
    <property type="entry name" value="CoA_transf_3"/>
    <property type="match status" value="1"/>
</dbReference>
<dbReference type="PANTHER" id="PTHR48207">
    <property type="entry name" value="SUCCINATE--HYDROXYMETHYLGLUTARATE COA-TRANSFERASE"/>
    <property type="match status" value="1"/>
</dbReference>
<dbReference type="GO" id="GO:0016740">
    <property type="term" value="F:transferase activity"/>
    <property type="evidence" value="ECO:0007669"/>
    <property type="project" value="UniProtKB-KW"/>
</dbReference>
<evidence type="ECO:0000256" key="1">
    <source>
        <dbReference type="ARBA" id="ARBA00022679"/>
    </source>
</evidence>
<dbReference type="PANTHER" id="PTHR48207:SF3">
    <property type="entry name" value="SUCCINATE--HYDROXYMETHYLGLUTARATE COA-TRANSFERASE"/>
    <property type="match status" value="1"/>
</dbReference>
<dbReference type="Gene3D" id="3.40.50.10540">
    <property type="entry name" value="Crotonobetainyl-coa:carnitine coa-transferase, domain 1"/>
    <property type="match status" value="1"/>
</dbReference>